<feature type="compositionally biased region" description="Basic and acidic residues" evidence="1">
    <location>
        <begin position="44"/>
        <end position="55"/>
    </location>
</feature>
<dbReference type="AlphaFoldDB" id="A0A9D4E0B2"/>
<evidence type="ECO:0000313" key="2">
    <source>
        <dbReference type="EMBL" id="KAH3770473.1"/>
    </source>
</evidence>
<comment type="caution">
    <text evidence="2">The sequence shown here is derived from an EMBL/GenBank/DDBJ whole genome shotgun (WGS) entry which is preliminary data.</text>
</comment>
<gene>
    <name evidence="2" type="ORF">DPMN_171760</name>
</gene>
<reference evidence="2" key="2">
    <citation type="submission" date="2020-11" db="EMBL/GenBank/DDBJ databases">
        <authorList>
            <person name="McCartney M.A."/>
            <person name="Auch B."/>
            <person name="Kono T."/>
            <person name="Mallez S."/>
            <person name="Becker A."/>
            <person name="Gohl D.M."/>
            <person name="Silverstein K.A.T."/>
            <person name="Koren S."/>
            <person name="Bechman K.B."/>
            <person name="Herman A."/>
            <person name="Abrahante J.E."/>
            <person name="Garbe J."/>
        </authorList>
    </citation>
    <scope>NUCLEOTIDE SEQUENCE</scope>
    <source>
        <strain evidence="2">Duluth1</strain>
        <tissue evidence="2">Whole animal</tissue>
    </source>
</reference>
<evidence type="ECO:0000313" key="3">
    <source>
        <dbReference type="Proteomes" id="UP000828390"/>
    </source>
</evidence>
<organism evidence="2 3">
    <name type="scientific">Dreissena polymorpha</name>
    <name type="common">Zebra mussel</name>
    <name type="synonym">Mytilus polymorpha</name>
    <dbReference type="NCBI Taxonomy" id="45954"/>
    <lineage>
        <taxon>Eukaryota</taxon>
        <taxon>Metazoa</taxon>
        <taxon>Spiralia</taxon>
        <taxon>Lophotrochozoa</taxon>
        <taxon>Mollusca</taxon>
        <taxon>Bivalvia</taxon>
        <taxon>Autobranchia</taxon>
        <taxon>Heteroconchia</taxon>
        <taxon>Euheterodonta</taxon>
        <taxon>Imparidentia</taxon>
        <taxon>Neoheterodontei</taxon>
        <taxon>Myida</taxon>
        <taxon>Dreissenoidea</taxon>
        <taxon>Dreissenidae</taxon>
        <taxon>Dreissena</taxon>
    </lineage>
</organism>
<feature type="compositionally biased region" description="Basic and acidic residues" evidence="1">
    <location>
        <begin position="9"/>
        <end position="22"/>
    </location>
</feature>
<dbReference type="EMBL" id="JAIWYP010000009">
    <property type="protein sequence ID" value="KAH3770473.1"/>
    <property type="molecule type" value="Genomic_DNA"/>
</dbReference>
<feature type="region of interest" description="Disordered" evidence="1">
    <location>
        <begin position="1"/>
        <end position="55"/>
    </location>
</feature>
<dbReference type="Proteomes" id="UP000828390">
    <property type="component" value="Unassembled WGS sequence"/>
</dbReference>
<evidence type="ECO:0000256" key="1">
    <source>
        <dbReference type="SAM" id="MobiDB-lite"/>
    </source>
</evidence>
<accession>A0A9D4E0B2</accession>
<reference evidence="2" key="1">
    <citation type="journal article" date="2019" name="bioRxiv">
        <title>The Genome of the Zebra Mussel, Dreissena polymorpha: A Resource for Invasive Species Research.</title>
        <authorList>
            <person name="McCartney M.A."/>
            <person name="Auch B."/>
            <person name="Kono T."/>
            <person name="Mallez S."/>
            <person name="Zhang Y."/>
            <person name="Obille A."/>
            <person name="Becker A."/>
            <person name="Abrahante J.E."/>
            <person name="Garbe J."/>
            <person name="Badalamenti J.P."/>
            <person name="Herman A."/>
            <person name="Mangelson H."/>
            <person name="Liachko I."/>
            <person name="Sullivan S."/>
            <person name="Sone E.D."/>
            <person name="Koren S."/>
            <person name="Silverstein K.A.T."/>
            <person name="Beckman K.B."/>
            <person name="Gohl D.M."/>
        </authorList>
    </citation>
    <scope>NUCLEOTIDE SEQUENCE</scope>
    <source>
        <strain evidence="2">Duluth1</strain>
        <tissue evidence="2">Whole animal</tissue>
    </source>
</reference>
<sequence>MVAVKSRQNHRESPVECYHGESPRFAANNRDLPRWPKPVIGDLGKNREPRSVAKE</sequence>
<proteinExistence type="predicted"/>
<name>A0A9D4E0B2_DREPO</name>
<keyword evidence="3" id="KW-1185">Reference proteome</keyword>
<protein>
    <submittedName>
        <fullName evidence="2">Uncharacterized protein</fullName>
    </submittedName>
</protein>